<reference evidence="11 12" key="1">
    <citation type="submission" date="2009-11" db="EMBL/GenBank/DDBJ databases">
        <title>Annotation of Allomyces macrogynus ATCC 38327.</title>
        <authorList>
            <consortium name="The Broad Institute Genome Sequencing Platform"/>
            <person name="Russ C."/>
            <person name="Cuomo C."/>
            <person name="Burger G."/>
            <person name="Gray M.W."/>
            <person name="Holland P.W.H."/>
            <person name="King N."/>
            <person name="Lang F.B.F."/>
            <person name="Roger A.J."/>
            <person name="Ruiz-Trillo I."/>
            <person name="Young S.K."/>
            <person name="Zeng Q."/>
            <person name="Gargeya S."/>
            <person name="Fitzgerald M."/>
            <person name="Haas B."/>
            <person name="Abouelleil A."/>
            <person name="Alvarado L."/>
            <person name="Arachchi H.M."/>
            <person name="Berlin A."/>
            <person name="Chapman S.B."/>
            <person name="Gearin G."/>
            <person name="Goldberg J."/>
            <person name="Griggs A."/>
            <person name="Gujja S."/>
            <person name="Hansen M."/>
            <person name="Heiman D."/>
            <person name="Howarth C."/>
            <person name="Larimer J."/>
            <person name="Lui A."/>
            <person name="MacDonald P.J.P."/>
            <person name="McCowen C."/>
            <person name="Montmayeur A."/>
            <person name="Murphy C."/>
            <person name="Neiman D."/>
            <person name="Pearson M."/>
            <person name="Priest M."/>
            <person name="Roberts A."/>
            <person name="Saif S."/>
            <person name="Shea T."/>
            <person name="Sisk P."/>
            <person name="Stolte C."/>
            <person name="Sykes S."/>
            <person name="Wortman J."/>
            <person name="Nusbaum C."/>
            <person name="Birren B."/>
        </authorList>
    </citation>
    <scope>NUCLEOTIDE SEQUENCE [LARGE SCALE GENOMIC DNA]</scope>
    <source>
        <strain evidence="11 12">ATCC 38327</strain>
    </source>
</reference>
<evidence type="ECO:0000256" key="4">
    <source>
        <dbReference type="ARBA" id="ARBA00022692"/>
    </source>
</evidence>
<evidence type="ECO:0000313" key="11">
    <source>
        <dbReference type="EMBL" id="KNE58365.1"/>
    </source>
</evidence>
<keyword evidence="5" id="KW-0677">Repeat</keyword>
<comment type="similarity">
    <text evidence="2 10">Belongs to the mitochondrial carrier (TC 2.A.29) family.</text>
</comment>
<feature type="repeat" description="Solcar" evidence="9">
    <location>
        <begin position="120"/>
        <end position="226"/>
    </location>
</feature>
<evidence type="ECO:0000256" key="5">
    <source>
        <dbReference type="ARBA" id="ARBA00022737"/>
    </source>
</evidence>
<dbReference type="OMA" id="FTKIYAQ"/>
<dbReference type="STRING" id="578462.A0A0L0S7G8"/>
<dbReference type="GO" id="GO:0031966">
    <property type="term" value="C:mitochondrial membrane"/>
    <property type="evidence" value="ECO:0007669"/>
    <property type="project" value="UniProtKB-SubCell"/>
</dbReference>
<feature type="repeat" description="Solcar" evidence="9">
    <location>
        <begin position="235"/>
        <end position="323"/>
    </location>
</feature>
<dbReference type="InterPro" id="IPR050567">
    <property type="entry name" value="Mitochondrial_Carrier"/>
</dbReference>
<keyword evidence="3 10" id="KW-0813">Transport</keyword>
<evidence type="ECO:0000256" key="7">
    <source>
        <dbReference type="ARBA" id="ARBA00023128"/>
    </source>
</evidence>
<dbReference type="SUPFAM" id="SSF103506">
    <property type="entry name" value="Mitochondrial carrier"/>
    <property type="match status" value="1"/>
</dbReference>
<evidence type="ECO:0000256" key="1">
    <source>
        <dbReference type="ARBA" id="ARBA00004225"/>
    </source>
</evidence>
<organism evidence="11 12">
    <name type="scientific">Allomyces macrogynus (strain ATCC 38327)</name>
    <name type="common">Allomyces javanicus var. macrogynus</name>
    <dbReference type="NCBI Taxonomy" id="578462"/>
    <lineage>
        <taxon>Eukaryota</taxon>
        <taxon>Fungi</taxon>
        <taxon>Fungi incertae sedis</taxon>
        <taxon>Blastocladiomycota</taxon>
        <taxon>Blastocladiomycetes</taxon>
        <taxon>Blastocladiales</taxon>
        <taxon>Blastocladiaceae</taxon>
        <taxon>Allomyces</taxon>
    </lineage>
</organism>
<dbReference type="GO" id="GO:0022857">
    <property type="term" value="F:transmembrane transporter activity"/>
    <property type="evidence" value="ECO:0007669"/>
    <property type="project" value="TreeGrafter"/>
</dbReference>
<evidence type="ECO:0000256" key="2">
    <source>
        <dbReference type="ARBA" id="ARBA00006375"/>
    </source>
</evidence>
<keyword evidence="4 9" id="KW-0812">Transmembrane</keyword>
<proteinExistence type="inferred from homology"/>
<sequence length="334" mass="36014">MQQQPPRPLPLLLGGVMGDPVEFLHNNRTVISASSASIVGTVAGFPFDSVKTRMQTFSYPSMAACVSQTYRAEGVPGFFRGMVPQLMSVAFVKSASFSVYVNTRAHLSQYTPDPKHSAAGLMFVSMGGGFTSGSMMAILTQPLELVKVLRQLQELIRRNPTSAPASSTAAPVPLRPMAPTSTLGLAREIVRVRGVTGLYHGFASHYLREAFGSSVYFASYELSKFAVVKASGVEANVLTHMLAGGACGVVASTFVFPADVVKSILQRETLSPTPQYHGFWHCMTSLYAAGGLRPFYRGLSATLVRAAPIHSLNWVVYEGVLRLCTKVEERLADP</sequence>
<protein>
    <recommendedName>
        <fullName evidence="13">Mitochondrial carrier protein</fullName>
    </recommendedName>
</protein>
<evidence type="ECO:0000313" key="12">
    <source>
        <dbReference type="Proteomes" id="UP000054350"/>
    </source>
</evidence>
<dbReference type="PANTHER" id="PTHR45624">
    <property type="entry name" value="MITOCHONDRIAL BASIC AMINO ACIDS TRANSPORTER-RELATED"/>
    <property type="match status" value="1"/>
</dbReference>
<dbReference type="Pfam" id="PF00153">
    <property type="entry name" value="Mito_carr"/>
    <property type="match status" value="3"/>
</dbReference>
<reference evidence="12" key="2">
    <citation type="submission" date="2009-11" db="EMBL/GenBank/DDBJ databases">
        <title>The Genome Sequence of Allomyces macrogynus strain ATCC 38327.</title>
        <authorList>
            <consortium name="The Broad Institute Genome Sequencing Platform"/>
            <person name="Russ C."/>
            <person name="Cuomo C."/>
            <person name="Shea T."/>
            <person name="Young S.K."/>
            <person name="Zeng Q."/>
            <person name="Koehrsen M."/>
            <person name="Haas B."/>
            <person name="Borodovsky M."/>
            <person name="Guigo R."/>
            <person name="Alvarado L."/>
            <person name="Berlin A."/>
            <person name="Borenstein D."/>
            <person name="Chen Z."/>
            <person name="Engels R."/>
            <person name="Freedman E."/>
            <person name="Gellesch M."/>
            <person name="Goldberg J."/>
            <person name="Griggs A."/>
            <person name="Gujja S."/>
            <person name="Heiman D."/>
            <person name="Hepburn T."/>
            <person name="Howarth C."/>
            <person name="Jen D."/>
            <person name="Larson L."/>
            <person name="Lewis B."/>
            <person name="Mehta T."/>
            <person name="Park D."/>
            <person name="Pearson M."/>
            <person name="Roberts A."/>
            <person name="Saif S."/>
            <person name="Shenoy N."/>
            <person name="Sisk P."/>
            <person name="Stolte C."/>
            <person name="Sykes S."/>
            <person name="Walk T."/>
            <person name="White J."/>
            <person name="Yandava C."/>
            <person name="Burger G."/>
            <person name="Gray M.W."/>
            <person name="Holland P.W.H."/>
            <person name="King N."/>
            <person name="Lang F.B.F."/>
            <person name="Roger A.J."/>
            <person name="Ruiz-Trillo I."/>
            <person name="Lander E."/>
            <person name="Nusbaum C."/>
        </authorList>
    </citation>
    <scope>NUCLEOTIDE SEQUENCE [LARGE SCALE GENOMIC DNA]</scope>
    <source>
        <strain evidence="12">ATCC 38327</strain>
    </source>
</reference>
<dbReference type="Gene3D" id="1.50.40.10">
    <property type="entry name" value="Mitochondrial carrier domain"/>
    <property type="match status" value="1"/>
</dbReference>
<dbReference type="Proteomes" id="UP000054350">
    <property type="component" value="Unassembled WGS sequence"/>
</dbReference>
<dbReference type="EMBL" id="GG745333">
    <property type="protein sequence ID" value="KNE58365.1"/>
    <property type="molecule type" value="Genomic_DNA"/>
</dbReference>
<keyword evidence="12" id="KW-1185">Reference proteome</keyword>
<evidence type="ECO:0000256" key="8">
    <source>
        <dbReference type="ARBA" id="ARBA00023136"/>
    </source>
</evidence>
<keyword evidence="7" id="KW-0496">Mitochondrion</keyword>
<gene>
    <name evidence="11" type="ORF">AMAG_03948</name>
</gene>
<keyword evidence="8 9" id="KW-0472">Membrane</keyword>
<dbReference type="PROSITE" id="PS50920">
    <property type="entry name" value="SOLCAR"/>
    <property type="match status" value="3"/>
</dbReference>
<keyword evidence="6" id="KW-1133">Transmembrane helix</keyword>
<dbReference type="PANTHER" id="PTHR45624:SF9">
    <property type="entry name" value="CARRIER PROTEIN, PUTATIVE (AFU_ORTHOLOGUE AFUA_4G06390)-RELATED"/>
    <property type="match status" value="1"/>
</dbReference>
<dbReference type="OrthoDB" id="2382881at2759"/>
<evidence type="ECO:0000256" key="10">
    <source>
        <dbReference type="RuleBase" id="RU000488"/>
    </source>
</evidence>
<feature type="repeat" description="Solcar" evidence="9">
    <location>
        <begin position="24"/>
        <end position="106"/>
    </location>
</feature>
<evidence type="ECO:0000256" key="6">
    <source>
        <dbReference type="ARBA" id="ARBA00022989"/>
    </source>
</evidence>
<dbReference type="AlphaFoldDB" id="A0A0L0S7G8"/>
<evidence type="ECO:0000256" key="9">
    <source>
        <dbReference type="PROSITE-ProRule" id="PRU00282"/>
    </source>
</evidence>
<evidence type="ECO:0000256" key="3">
    <source>
        <dbReference type="ARBA" id="ARBA00022448"/>
    </source>
</evidence>
<dbReference type="VEuPathDB" id="FungiDB:AMAG_03948"/>
<comment type="subcellular location">
    <subcellularLocation>
        <location evidence="1">Mitochondrion membrane</location>
        <topology evidence="1">Multi-pass membrane protein</topology>
    </subcellularLocation>
</comment>
<dbReference type="InterPro" id="IPR002067">
    <property type="entry name" value="MCP"/>
</dbReference>
<dbReference type="eggNOG" id="KOG0758">
    <property type="taxonomic scope" value="Eukaryota"/>
</dbReference>
<accession>A0A0L0S7G8</accession>
<dbReference type="PRINTS" id="PR00926">
    <property type="entry name" value="MITOCARRIER"/>
</dbReference>
<evidence type="ECO:0008006" key="13">
    <source>
        <dbReference type="Google" id="ProtNLM"/>
    </source>
</evidence>
<dbReference type="InterPro" id="IPR018108">
    <property type="entry name" value="MCP_transmembrane"/>
</dbReference>
<dbReference type="InterPro" id="IPR023395">
    <property type="entry name" value="MCP_dom_sf"/>
</dbReference>
<name>A0A0L0S7G8_ALLM3</name>